<dbReference type="KEGG" id="hau:Haur_4749"/>
<dbReference type="GO" id="GO:0016747">
    <property type="term" value="F:acyltransferase activity, transferring groups other than amino-acyl groups"/>
    <property type="evidence" value="ECO:0007669"/>
    <property type="project" value="InterPro"/>
</dbReference>
<dbReference type="AlphaFoldDB" id="A9B230"/>
<sequence length="157" mass="17809">MPELSLRPIEAADLASFFEHQQDPLAIHMAAFTAKDPSDYAAFQAHWHKIMADDRIIKRSIIWDQQLIGHIAQFEQFGEPELTYWLDRAYWGRGLASQALELLLNEIATRPLFARVVQDNHGSLRVLTKAGFQIIGQDTGFANGRGCDVAEYVLRLD</sequence>
<feature type="domain" description="N-acetyltransferase" evidence="1">
    <location>
        <begin position="4"/>
        <end position="157"/>
    </location>
</feature>
<dbReference type="STRING" id="316274.Haur_4749"/>
<dbReference type="PROSITE" id="PS51186">
    <property type="entry name" value="GNAT"/>
    <property type="match status" value="1"/>
</dbReference>
<dbReference type="BioCyc" id="HAUR316274:GHYA-4807-MONOMER"/>
<gene>
    <name evidence="2" type="ordered locus">Haur_4749</name>
</gene>
<reference evidence="2 3" key="1">
    <citation type="journal article" date="2011" name="Stand. Genomic Sci.">
        <title>Complete genome sequence of the filamentous gliding predatory bacterium Herpetosiphon aurantiacus type strain (114-95(T)).</title>
        <authorList>
            <person name="Kiss H."/>
            <person name="Nett M."/>
            <person name="Domin N."/>
            <person name="Martin K."/>
            <person name="Maresca J.A."/>
            <person name="Copeland A."/>
            <person name="Lapidus A."/>
            <person name="Lucas S."/>
            <person name="Berry K.W."/>
            <person name="Glavina Del Rio T."/>
            <person name="Dalin E."/>
            <person name="Tice H."/>
            <person name="Pitluck S."/>
            <person name="Richardson P."/>
            <person name="Bruce D."/>
            <person name="Goodwin L."/>
            <person name="Han C."/>
            <person name="Detter J.C."/>
            <person name="Schmutz J."/>
            <person name="Brettin T."/>
            <person name="Land M."/>
            <person name="Hauser L."/>
            <person name="Kyrpides N.C."/>
            <person name="Ivanova N."/>
            <person name="Goker M."/>
            <person name="Woyke T."/>
            <person name="Klenk H.P."/>
            <person name="Bryant D.A."/>
        </authorList>
    </citation>
    <scope>NUCLEOTIDE SEQUENCE [LARGE SCALE GENOMIC DNA]</scope>
    <source>
        <strain evidence="3">ATCC 23779 / DSM 785 / 114-95</strain>
    </source>
</reference>
<evidence type="ECO:0000259" key="1">
    <source>
        <dbReference type="PROSITE" id="PS51186"/>
    </source>
</evidence>
<dbReference type="Pfam" id="PF13302">
    <property type="entry name" value="Acetyltransf_3"/>
    <property type="match status" value="1"/>
</dbReference>
<keyword evidence="3" id="KW-1185">Reference proteome</keyword>
<dbReference type="InParanoid" id="A9B230"/>
<proteinExistence type="predicted"/>
<accession>A9B230</accession>
<dbReference type="Gene3D" id="3.40.630.30">
    <property type="match status" value="1"/>
</dbReference>
<dbReference type="InterPro" id="IPR000182">
    <property type="entry name" value="GNAT_dom"/>
</dbReference>
<organism evidence="2 3">
    <name type="scientific">Herpetosiphon aurantiacus (strain ATCC 23779 / DSM 785 / 114-95)</name>
    <dbReference type="NCBI Taxonomy" id="316274"/>
    <lineage>
        <taxon>Bacteria</taxon>
        <taxon>Bacillati</taxon>
        <taxon>Chloroflexota</taxon>
        <taxon>Chloroflexia</taxon>
        <taxon>Herpetosiphonales</taxon>
        <taxon>Herpetosiphonaceae</taxon>
        <taxon>Herpetosiphon</taxon>
    </lineage>
</organism>
<dbReference type="Proteomes" id="UP000000787">
    <property type="component" value="Chromosome"/>
</dbReference>
<dbReference type="eggNOG" id="COG1670">
    <property type="taxonomic scope" value="Bacteria"/>
</dbReference>
<dbReference type="EMBL" id="CP000875">
    <property type="protein sequence ID" value="ABX07380.1"/>
    <property type="molecule type" value="Genomic_DNA"/>
</dbReference>
<evidence type="ECO:0000313" key="2">
    <source>
        <dbReference type="EMBL" id="ABX07380.1"/>
    </source>
</evidence>
<dbReference type="HOGENOM" id="CLU_013985_31_0_0"/>
<evidence type="ECO:0000313" key="3">
    <source>
        <dbReference type="Proteomes" id="UP000000787"/>
    </source>
</evidence>
<dbReference type="PANTHER" id="PTHR43328">
    <property type="entry name" value="ACETYLTRANSFERASE-RELATED"/>
    <property type="match status" value="1"/>
</dbReference>
<name>A9B230_HERA2</name>
<dbReference type="SUPFAM" id="SSF55729">
    <property type="entry name" value="Acyl-CoA N-acyltransferases (Nat)"/>
    <property type="match status" value="1"/>
</dbReference>
<protein>
    <submittedName>
        <fullName evidence="2">GCN5-related N-acetyltransferase</fullName>
    </submittedName>
</protein>
<dbReference type="InterPro" id="IPR016181">
    <property type="entry name" value="Acyl_CoA_acyltransferase"/>
</dbReference>
<dbReference type="PANTHER" id="PTHR43328:SF1">
    <property type="entry name" value="N-ACETYLTRANSFERASE DOMAIN-CONTAINING PROTEIN"/>
    <property type="match status" value="1"/>
</dbReference>